<keyword evidence="3" id="KW-1185">Reference proteome</keyword>
<gene>
    <name evidence="2" type="ORF">E4L98_00580</name>
</gene>
<accession>A0A4Y9SWU8</accession>
<dbReference type="RefSeq" id="WP_135199622.1">
    <property type="nucleotide sequence ID" value="NZ_SPVG01000006.1"/>
</dbReference>
<evidence type="ECO:0000313" key="3">
    <source>
        <dbReference type="Proteomes" id="UP000297729"/>
    </source>
</evidence>
<organism evidence="2 3">
    <name type="scientific">Duganella callida</name>
    <dbReference type="NCBI Taxonomy" id="2561932"/>
    <lineage>
        <taxon>Bacteria</taxon>
        <taxon>Pseudomonadati</taxon>
        <taxon>Pseudomonadota</taxon>
        <taxon>Betaproteobacteria</taxon>
        <taxon>Burkholderiales</taxon>
        <taxon>Oxalobacteraceae</taxon>
        <taxon>Telluria group</taxon>
        <taxon>Duganella</taxon>
    </lineage>
</organism>
<keyword evidence="1" id="KW-0472">Membrane</keyword>
<reference evidence="2 3" key="1">
    <citation type="submission" date="2019-03" db="EMBL/GenBank/DDBJ databases">
        <title>Draft Genome Sequence of Duganella callidus sp. nov., a Novel Duganella Species Isolated from Cultivated Soil.</title>
        <authorList>
            <person name="Raths R."/>
            <person name="Peta V."/>
            <person name="Bucking H."/>
        </authorList>
    </citation>
    <scope>NUCLEOTIDE SEQUENCE [LARGE SCALE GENOMIC DNA]</scope>
    <source>
        <strain evidence="2 3">DN04</strain>
    </source>
</reference>
<dbReference type="AlphaFoldDB" id="A0A4Y9SWU8"/>
<proteinExistence type="predicted"/>
<dbReference type="EMBL" id="SPVG01000006">
    <property type="protein sequence ID" value="TFW31295.1"/>
    <property type="molecule type" value="Genomic_DNA"/>
</dbReference>
<keyword evidence="1" id="KW-1133">Transmembrane helix</keyword>
<protein>
    <submittedName>
        <fullName evidence="2">Uncharacterized protein</fullName>
    </submittedName>
</protein>
<comment type="caution">
    <text evidence="2">The sequence shown here is derived from an EMBL/GenBank/DDBJ whole genome shotgun (WGS) entry which is preliminary data.</text>
</comment>
<keyword evidence="1" id="KW-0812">Transmembrane</keyword>
<evidence type="ECO:0000313" key="2">
    <source>
        <dbReference type="EMBL" id="TFW31295.1"/>
    </source>
</evidence>
<evidence type="ECO:0000256" key="1">
    <source>
        <dbReference type="SAM" id="Phobius"/>
    </source>
</evidence>
<feature type="transmembrane region" description="Helical" evidence="1">
    <location>
        <begin position="61"/>
        <end position="94"/>
    </location>
</feature>
<name>A0A4Y9SWU8_9BURK</name>
<sequence length="118" mass="12631">MHLPRRPLPLPASALAWLAALALAIFHYRSAGWLLFAAGAAVWMRHDARRLLSSDRYGLAPALALLAYPVLAGAQASGAITFALALHALVVLLIVTSRRLSHDIAQAFSPEKGISRSI</sequence>
<dbReference type="Proteomes" id="UP000297729">
    <property type="component" value="Unassembled WGS sequence"/>
</dbReference>